<dbReference type="Proteomes" id="UP000325081">
    <property type="component" value="Unassembled WGS sequence"/>
</dbReference>
<proteinExistence type="predicted"/>
<comment type="caution">
    <text evidence="1">The sequence shown here is derived from an EMBL/GenBank/DDBJ whole genome shotgun (WGS) entry which is preliminary data.</text>
</comment>
<name>A0A5A7P2M1_STRAF</name>
<protein>
    <submittedName>
        <fullName evidence="1">Glycine-rich protein</fullName>
    </submittedName>
</protein>
<sequence>MEWAREAPRSSTARRASCMISRIFVGKLPCRENTLLDAEASIGSSETATRTFDCMRLRKPNSLPSQHASRSSNCDDRERKAVTILGNPLSIFLESKRARLVSEYLDTKKLPTLFFAHETFFVGVFSGPVVDRDSS</sequence>
<accession>A0A5A7P2M1</accession>
<keyword evidence="2" id="KW-1185">Reference proteome</keyword>
<reference evidence="2" key="1">
    <citation type="journal article" date="2019" name="Curr. Biol.">
        <title>Genome Sequence of Striga asiatica Provides Insight into the Evolution of Plant Parasitism.</title>
        <authorList>
            <person name="Yoshida S."/>
            <person name="Kim S."/>
            <person name="Wafula E.K."/>
            <person name="Tanskanen J."/>
            <person name="Kim Y.M."/>
            <person name="Honaas L."/>
            <person name="Yang Z."/>
            <person name="Spallek T."/>
            <person name="Conn C.E."/>
            <person name="Ichihashi Y."/>
            <person name="Cheong K."/>
            <person name="Cui S."/>
            <person name="Der J.P."/>
            <person name="Gundlach H."/>
            <person name="Jiao Y."/>
            <person name="Hori C."/>
            <person name="Ishida J.K."/>
            <person name="Kasahara H."/>
            <person name="Kiba T."/>
            <person name="Kim M.S."/>
            <person name="Koo N."/>
            <person name="Laohavisit A."/>
            <person name="Lee Y.H."/>
            <person name="Lumba S."/>
            <person name="McCourt P."/>
            <person name="Mortimer J.C."/>
            <person name="Mutuku J.M."/>
            <person name="Nomura T."/>
            <person name="Sasaki-Sekimoto Y."/>
            <person name="Seto Y."/>
            <person name="Wang Y."/>
            <person name="Wakatake T."/>
            <person name="Sakakibara H."/>
            <person name="Demura T."/>
            <person name="Yamaguchi S."/>
            <person name="Yoneyama K."/>
            <person name="Manabe R.I."/>
            <person name="Nelson D.C."/>
            <person name="Schulman A.H."/>
            <person name="Timko M.P."/>
            <person name="dePamphilis C.W."/>
            <person name="Choi D."/>
            <person name="Shirasu K."/>
        </authorList>
    </citation>
    <scope>NUCLEOTIDE SEQUENCE [LARGE SCALE GENOMIC DNA]</scope>
    <source>
        <strain evidence="2">cv. UVA1</strain>
    </source>
</reference>
<evidence type="ECO:0000313" key="1">
    <source>
        <dbReference type="EMBL" id="GER27076.1"/>
    </source>
</evidence>
<dbReference type="EMBL" id="BKCP01001558">
    <property type="protein sequence ID" value="GER27076.1"/>
    <property type="molecule type" value="Genomic_DNA"/>
</dbReference>
<dbReference type="AlphaFoldDB" id="A0A5A7P2M1"/>
<evidence type="ECO:0000313" key="2">
    <source>
        <dbReference type="Proteomes" id="UP000325081"/>
    </source>
</evidence>
<gene>
    <name evidence="1" type="ORF">STAS_02769</name>
</gene>
<organism evidence="1 2">
    <name type="scientific">Striga asiatica</name>
    <name type="common">Asiatic witchweed</name>
    <name type="synonym">Buchnera asiatica</name>
    <dbReference type="NCBI Taxonomy" id="4170"/>
    <lineage>
        <taxon>Eukaryota</taxon>
        <taxon>Viridiplantae</taxon>
        <taxon>Streptophyta</taxon>
        <taxon>Embryophyta</taxon>
        <taxon>Tracheophyta</taxon>
        <taxon>Spermatophyta</taxon>
        <taxon>Magnoliopsida</taxon>
        <taxon>eudicotyledons</taxon>
        <taxon>Gunneridae</taxon>
        <taxon>Pentapetalae</taxon>
        <taxon>asterids</taxon>
        <taxon>lamiids</taxon>
        <taxon>Lamiales</taxon>
        <taxon>Orobanchaceae</taxon>
        <taxon>Buchnereae</taxon>
        <taxon>Striga</taxon>
    </lineage>
</organism>